<sequence>MTVMDRRSFTALVGATAAAATVLPVSASSAAPAASRSRGRGRRSLPTPYVVGHRGASGYRPEHTLASYTLAAHMGADFIEPDLVITKDGVLVCRHEPEISGTTDVSERPDFAARRTTKTLDGVATTGWFVEDFTLAELRTLRAVERLPQVRQENTIYDGLWQVPTFEEVLKLRKQLSLDLGREIGVYPETKHPTYFREIGLPLEERLVPLVQRYGLNNKNAAIRIQSFELTNLLMMRSKMKVKAPLVFLTSASGTPYADDRTYAELLSPAGLRTYADQIDGLGPDWSQVIARNSDGTLGAETALVKNAHAVGLEVCPYTVRAENQFLPTDYRIGADPNDYGRVMDLLHRLYDAGIDGIFSDNPDVAVVARDTWRG</sequence>
<evidence type="ECO:0000256" key="1">
    <source>
        <dbReference type="ARBA" id="ARBA00007277"/>
    </source>
</evidence>
<dbReference type="PANTHER" id="PTHR43620:SF7">
    <property type="entry name" value="GLYCEROPHOSPHODIESTER PHOSPHODIESTERASE GDPD5-RELATED"/>
    <property type="match status" value="1"/>
</dbReference>
<dbReference type="GO" id="GO:0006071">
    <property type="term" value="P:glycerol metabolic process"/>
    <property type="evidence" value="ECO:0007669"/>
    <property type="project" value="UniProtKB-KW"/>
</dbReference>
<protein>
    <recommendedName>
        <fullName evidence="2">glycerophosphodiester phosphodiesterase</fullName>
        <ecNumber evidence="2">3.1.4.46</ecNumber>
    </recommendedName>
</protein>
<reference evidence="10 11" key="1">
    <citation type="submission" date="2019-06" db="EMBL/GenBank/DDBJ databases">
        <title>Sequencing the genomes of 1000 actinobacteria strains.</title>
        <authorList>
            <person name="Klenk H.-P."/>
        </authorList>
    </citation>
    <scope>NUCLEOTIDE SEQUENCE [LARGE SCALE GENOMIC DNA]</scope>
    <source>
        <strain evidence="10 11">DSM 24617</strain>
    </source>
</reference>
<dbReference type="EC" id="3.1.4.46" evidence="2"/>
<keyword evidence="5" id="KW-0378">Hydrolase</keyword>
<dbReference type="GO" id="GO:0042597">
    <property type="term" value="C:periplasmic space"/>
    <property type="evidence" value="ECO:0007669"/>
    <property type="project" value="TreeGrafter"/>
</dbReference>
<keyword evidence="4" id="KW-0319">Glycerol metabolism</keyword>
<dbReference type="PROSITE" id="PS51704">
    <property type="entry name" value="GP_PDE"/>
    <property type="match status" value="1"/>
</dbReference>
<dbReference type="CDD" id="cd08602">
    <property type="entry name" value="GDPD_ScGlpQ1_like"/>
    <property type="match status" value="1"/>
</dbReference>
<comment type="similarity">
    <text evidence="1">Belongs to the glycerophosphoryl diester phosphodiesterase family.</text>
</comment>
<evidence type="ECO:0000256" key="7">
    <source>
        <dbReference type="SAM" id="MobiDB-lite"/>
    </source>
</evidence>
<dbReference type="Proteomes" id="UP000318336">
    <property type="component" value="Unassembled WGS sequence"/>
</dbReference>
<dbReference type="GO" id="GO:0006629">
    <property type="term" value="P:lipid metabolic process"/>
    <property type="evidence" value="ECO:0007669"/>
    <property type="project" value="InterPro"/>
</dbReference>
<dbReference type="EMBL" id="VFOK01000001">
    <property type="protein sequence ID" value="TQL33502.1"/>
    <property type="molecule type" value="Genomic_DNA"/>
</dbReference>
<proteinExistence type="inferred from homology"/>
<keyword evidence="3 8" id="KW-0732">Signal</keyword>
<dbReference type="InterPro" id="IPR006311">
    <property type="entry name" value="TAT_signal"/>
</dbReference>
<comment type="caution">
    <text evidence="10">The sequence shown here is derived from an EMBL/GenBank/DDBJ whole genome shotgun (WGS) entry which is preliminary data.</text>
</comment>
<keyword evidence="11" id="KW-1185">Reference proteome</keyword>
<dbReference type="InterPro" id="IPR030395">
    <property type="entry name" value="GP_PDE_dom"/>
</dbReference>
<gene>
    <name evidence="10" type="ORF">FB554_1650</name>
</gene>
<evidence type="ECO:0000256" key="5">
    <source>
        <dbReference type="ARBA" id="ARBA00022801"/>
    </source>
</evidence>
<feature type="signal peptide" evidence="8">
    <location>
        <begin position="1"/>
        <end position="30"/>
    </location>
</feature>
<name>A0A542XCD5_9MICO</name>
<evidence type="ECO:0000313" key="11">
    <source>
        <dbReference type="Proteomes" id="UP000318336"/>
    </source>
</evidence>
<dbReference type="AlphaFoldDB" id="A0A542XCD5"/>
<evidence type="ECO:0000256" key="2">
    <source>
        <dbReference type="ARBA" id="ARBA00012247"/>
    </source>
</evidence>
<organism evidence="10 11">
    <name type="scientific">Barrientosiimonas humi</name>
    <dbReference type="NCBI Taxonomy" id="999931"/>
    <lineage>
        <taxon>Bacteria</taxon>
        <taxon>Bacillati</taxon>
        <taxon>Actinomycetota</taxon>
        <taxon>Actinomycetes</taxon>
        <taxon>Micrococcales</taxon>
        <taxon>Dermacoccaceae</taxon>
        <taxon>Barrientosiimonas</taxon>
    </lineage>
</organism>
<comment type="catalytic activity">
    <reaction evidence="6">
        <text>a sn-glycero-3-phosphodiester + H2O = an alcohol + sn-glycerol 3-phosphate + H(+)</text>
        <dbReference type="Rhea" id="RHEA:12969"/>
        <dbReference type="ChEBI" id="CHEBI:15377"/>
        <dbReference type="ChEBI" id="CHEBI:15378"/>
        <dbReference type="ChEBI" id="CHEBI:30879"/>
        <dbReference type="ChEBI" id="CHEBI:57597"/>
        <dbReference type="ChEBI" id="CHEBI:83408"/>
        <dbReference type="EC" id="3.1.4.46"/>
    </reaction>
</comment>
<feature type="domain" description="GP-PDE" evidence="9">
    <location>
        <begin position="48"/>
        <end position="370"/>
    </location>
</feature>
<dbReference type="PANTHER" id="PTHR43620">
    <property type="entry name" value="GLYCEROPHOSPHORYL DIESTER PHOSPHODIESTERASE"/>
    <property type="match status" value="1"/>
</dbReference>
<feature type="chain" id="PRO_5022036291" description="glycerophosphodiester phosphodiesterase" evidence="8">
    <location>
        <begin position="31"/>
        <end position="375"/>
    </location>
</feature>
<accession>A0A542XCD5</accession>
<dbReference type="Pfam" id="PF03009">
    <property type="entry name" value="GDPD"/>
    <property type="match status" value="1"/>
</dbReference>
<dbReference type="SUPFAM" id="SSF51695">
    <property type="entry name" value="PLC-like phosphodiesterases"/>
    <property type="match status" value="1"/>
</dbReference>
<evidence type="ECO:0000313" key="10">
    <source>
        <dbReference type="EMBL" id="TQL33502.1"/>
    </source>
</evidence>
<evidence type="ECO:0000256" key="4">
    <source>
        <dbReference type="ARBA" id="ARBA00022798"/>
    </source>
</evidence>
<dbReference type="InterPro" id="IPR017946">
    <property type="entry name" value="PLC-like_Pdiesterase_TIM-brl"/>
</dbReference>
<feature type="region of interest" description="Disordered" evidence="7">
    <location>
        <begin position="29"/>
        <end position="53"/>
    </location>
</feature>
<evidence type="ECO:0000256" key="3">
    <source>
        <dbReference type="ARBA" id="ARBA00022729"/>
    </source>
</evidence>
<dbReference type="GO" id="GO:0008889">
    <property type="term" value="F:glycerophosphodiester phosphodiesterase activity"/>
    <property type="evidence" value="ECO:0007669"/>
    <property type="project" value="UniProtKB-EC"/>
</dbReference>
<evidence type="ECO:0000256" key="6">
    <source>
        <dbReference type="ARBA" id="ARBA00047512"/>
    </source>
</evidence>
<evidence type="ECO:0000259" key="9">
    <source>
        <dbReference type="PROSITE" id="PS51704"/>
    </source>
</evidence>
<dbReference type="PROSITE" id="PS51318">
    <property type="entry name" value="TAT"/>
    <property type="match status" value="1"/>
</dbReference>
<dbReference type="Gene3D" id="3.20.20.190">
    <property type="entry name" value="Phosphatidylinositol (PI) phosphodiesterase"/>
    <property type="match status" value="1"/>
</dbReference>
<evidence type="ECO:0000256" key="8">
    <source>
        <dbReference type="SAM" id="SignalP"/>
    </source>
</evidence>